<organism evidence="10 11">
    <name type="scientific">Bondarzewia mesenterica</name>
    <dbReference type="NCBI Taxonomy" id="1095465"/>
    <lineage>
        <taxon>Eukaryota</taxon>
        <taxon>Fungi</taxon>
        <taxon>Dikarya</taxon>
        <taxon>Basidiomycota</taxon>
        <taxon>Agaricomycotina</taxon>
        <taxon>Agaricomycetes</taxon>
        <taxon>Russulales</taxon>
        <taxon>Bondarzewiaceae</taxon>
        <taxon>Bondarzewia</taxon>
    </lineage>
</organism>
<evidence type="ECO:0000256" key="8">
    <source>
        <dbReference type="ARBA" id="ARBA00045204"/>
    </source>
</evidence>
<dbReference type="GO" id="GO:0006465">
    <property type="term" value="P:signal peptide processing"/>
    <property type="evidence" value="ECO:0007669"/>
    <property type="project" value="InterPro"/>
</dbReference>
<keyword evidence="7 9" id="KW-0472">Membrane</keyword>
<evidence type="ECO:0000313" key="10">
    <source>
        <dbReference type="EMBL" id="THH15418.1"/>
    </source>
</evidence>
<comment type="caution">
    <text evidence="10">The sequence shown here is derived from an EMBL/GenBank/DDBJ whole genome shotgun (WGS) entry which is preliminary data.</text>
</comment>
<evidence type="ECO:0000256" key="7">
    <source>
        <dbReference type="ARBA" id="ARBA00023136"/>
    </source>
</evidence>
<dbReference type="EMBL" id="SGPL01000211">
    <property type="protein sequence ID" value="THH15418.1"/>
    <property type="molecule type" value="Genomic_DNA"/>
</dbReference>
<dbReference type="InterPro" id="IPR009542">
    <property type="entry name" value="Spc1/SPCS1"/>
</dbReference>
<sequence>MSTFLHDLFEGKIDFEGQKTVEHISRNTLVGLTVVSYVLGLILQSLRVTVGTFGFGLLVILLVTVPPWPMFNKHPVQWLPVQETKKQK</sequence>
<name>A0A4S4LUG3_9AGAM</name>
<evidence type="ECO:0000256" key="2">
    <source>
        <dbReference type="ARBA" id="ARBA00005245"/>
    </source>
</evidence>
<feature type="transmembrane region" description="Helical" evidence="9">
    <location>
        <begin position="50"/>
        <end position="71"/>
    </location>
</feature>
<evidence type="ECO:0000256" key="6">
    <source>
        <dbReference type="ARBA" id="ARBA00022989"/>
    </source>
</evidence>
<dbReference type="PANTHER" id="PTHR13202">
    <property type="entry name" value="MICROSOMAL SIGNAL PEPTIDASE 12 KDA SUBUNIT"/>
    <property type="match status" value="1"/>
</dbReference>
<comment type="subcellular location">
    <subcellularLocation>
        <location evidence="1">Endoplasmic reticulum membrane</location>
        <topology evidence="1">Multi-pass membrane protein</topology>
    </subcellularLocation>
</comment>
<keyword evidence="4 9" id="KW-0812">Transmembrane</keyword>
<dbReference type="Proteomes" id="UP000310158">
    <property type="component" value="Unassembled WGS sequence"/>
</dbReference>
<proteinExistence type="inferred from homology"/>
<comment type="function">
    <text evidence="8">Component of the signal peptidase complex (SPC) which catalyzes the cleavage of N-terminal signal sequences from nascent proteins as they are translocated into the lumen of the endoplasmic reticulum. Dispensable for SPC enzymatic activity.</text>
</comment>
<accession>A0A4S4LUG3</accession>
<comment type="similarity">
    <text evidence="2">Belongs to the SPCS1 family.</text>
</comment>
<dbReference type="OrthoDB" id="263893at2759"/>
<evidence type="ECO:0000256" key="9">
    <source>
        <dbReference type="SAM" id="Phobius"/>
    </source>
</evidence>
<gene>
    <name evidence="10" type="ORF">EW146_g5048</name>
</gene>
<dbReference type="PANTHER" id="PTHR13202:SF0">
    <property type="entry name" value="SIGNAL PEPTIDASE COMPLEX SUBUNIT 1"/>
    <property type="match status" value="1"/>
</dbReference>
<evidence type="ECO:0000256" key="5">
    <source>
        <dbReference type="ARBA" id="ARBA00022824"/>
    </source>
</evidence>
<evidence type="ECO:0000256" key="4">
    <source>
        <dbReference type="ARBA" id="ARBA00022692"/>
    </source>
</evidence>
<protein>
    <recommendedName>
        <fullName evidence="3">Signal peptidase complex subunit 1</fullName>
    </recommendedName>
</protein>
<dbReference type="GO" id="GO:0005787">
    <property type="term" value="C:signal peptidase complex"/>
    <property type="evidence" value="ECO:0007669"/>
    <property type="project" value="InterPro"/>
</dbReference>
<feature type="transmembrane region" description="Helical" evidence="9">
    <location>
        <begin position="24"/>
        <end position="43"/>
    </location>
</feature>
<evidence type="ECO:0000313" key="11">
    <source>
        <dbReference type="Proteomes" id="UP000310158"/>
    </source>
</evidence>
<dbReference type="GO" id="GO:0045047">
    <property type="term" value="P:protein targeting to ER"/>
    <property type="evidence" value="ECO:0007669"/>
    <property type="project" value="TreeGrafter"/>
</dbReference>
<keyword evidence="5" id="KW-0256">Endoplasmic reticulum</keyword>
<evidence type="ECO:0000256" key="1">
    <source>
        <dbReference type="ARBA" id="ARBA00004477"/>
    </source>
</evidence>
<dbReference type="Pfam" id="PF06645">
    <property type="entry name" value="SPC12"/>
    <property type="match status" value="1"/>
</dbReference>
<keyword evidence="11" id="KW-1185">Reference proteome</keyword>
<keyword evidence="6 9" id="KW-1133">Transmembrane helix</keyword>
<evidence type="ECO:0000256" key="3">
    <source>
        <dbReference type="ARBA" id="ARBA00017059"/>
    </source>
</evidence>
<reference evidence="10 11" key="1">
    <citation type="submission" date="2019-02" db="EMBL/GenBank/DDBJ databases">
        <title>Genome sequencing of the rare red list fungi Bondarzewia mesenterica.</title>
        <authorList>
            <person name="Buettner E."/>
            <person name="Kellner H."/>
        </authorList>
    </citation>
    <scope>NUCLEOTIDE SEQUENCE [LARGE SCALE GENOMIC DNA]</scope>
    <source>
        <strain evidence="10 11">DSM 108281</strain>
    </source>
</reference>
<dbReference type="AlphaFoldDB" id="A0A4S4LUG3"/>